<sequence length="99" mass="10996">MSDKGFDLPKEAGKVDFGDRQDAYRVASDACRKKIGKAPQVTGERSKKSAEELKEEHLKTLQCFRDNGAEVTDPGANQAPQIEFPEGVSQDAFEECYKK</sequence>
<dbReference type="KEGG" id="scad:DN051_39940"/>
<dbReference type="KEGG" id="scad:DN051_00870"/>
<gene>
    <name evidence="1" type="ORF">DN051_00870</name>
    <name evidence="2" type="ORF">DN051_39940</name>
</gene>
<dbReference type="EMBL" id="CP030073">
    <property type="protein sequence ID" value="AWW35416.1"/>
    <property type="molecule type" value="Genomic_DNA"/>
</dbReference>
<accession>A0A2Z4ISB1</accession>
<reference evidence="1 3" key="1">
    <citation type="journal article" date="2019" name="Int. J. Syst. Evol. Microbiol.">
        <title>Streptomyces cadmiisoli sp. nov., a novel actinomycete isolated from cadmium-contaminated soil.</title>
        <authorList>
            <person name="Li K."/>
            <person name="Tang X."/>
            <person name="Zhao J."/>
            <person name="Guo Y."/>
            <person name="Tang Y."/>
            <person name="Gao J."/>
        </authorList>
    </citation>
    <scope>NUCLEOTIDE SEQUENCE [LARGE SCALE GENOMIC DNA]</scope>
    <source>
        <strain evidence="1 3">ZFG47</strain>
    </source>
</reference>
<name>A0A2Z4ISB1_9ACTN</name>
<protein>
    <submittedName>
        <fullName evidence="1">Uncharacterized protein</fullName>
    </submittedName>
</protein>
<evidence type="ECO:0000313" key="2">
    <source>
        <dbReference type="EMBL" id="AWW42023.1"/>
    </source>
</evidence>
<evidence type="ECO:0000313" key="3">
    <source>
        <dbReference type="Proteomes" id="UP000249616"/>
    </source>
</evidence>
<keyword evidence="3" id="KW-1185">Reference proteome</keyword>
<dbReference type="EMBL" id="CP030073">
    <property type="protein sequence ID" value="AWW42023.1"/>
    <property type="molecule type" value="Genomic_DNA"/>
</dbReference>
<proteinExistence type="predicted"/>
<dbReference type="Proteomes" id="UP000249616">
    <property type="component" value="Chromosome"/>
</dbReference>
<organism evidence="1 3">
    <name type="scientific">Streptomyces cadmiisoli</name>
    <dbReference type="NCBI Taxonomy" id="2184053"/>
    <lineage>
        <taxon>Bacteria</taxon>
        <taxon>Bacillati</taxon>
        <taxon>Actinomycetota</taxon>
        <taxon>Actinomycetes</taxon>
        <taxon>Kitasatosporales</taxon>
        <taxon>Streptomycetaceae</taxon>
        <taxon>Streptomyces</taxon>
        <taxon>Streptomyces aurantiacus group</taxon>
    </lineage>
</organism>
<dbReference type="AlphaFoldDB" id="A0A2Z4ISB1"/>
<evidence type="ECO:0000313" key="1">
    <source>
        <dbReference type="EMBL" id="AWW35416.1"/>
    </source>
</evidence>